<dbReference type="RefSeq" id="WP_224121230.1">
    <property type="nucleotide sequence ID" value="NZ_JAIQZJ010000001.1"/>
</dbReference>
<sequence>MRMPWDGWVRRLAGNERAVANARAASVELGRRRVERDEVDLYLRQRLAPVVRAGAAPRPA</sequence>
<protein>
    <submittedName>
        <fullName evidence="1">Uncharacterized protein</fullName>
    </submittedName>
</protein>
<dbReference type="EMBL" id="JAIQZJ010000001">
    <property type="protein sequence ID" value="MBZ5736860.1"/>
    <property type="molecule type" value="Genomic_DNA"/>
</dbReference>
<organism evidence="1 2">
    <name type="scientific">Nocardioides mangrovi</name>
    <dbReference type="NCBI Taxonomy" id="2874580"/>
    <lineage>
        <taxon>Bacteria</taxon>
        <taxon>Bacillati</taxon>
        <taxon>Actinomycetota</taxon>
        <taxon>Actinomycetes</taxon>
        <taxon>Propionibacteriales</taxon>
        <taxon>Nocardioidaceae</taxon>
        <taxon>Nocardioides</taxon>
    </lineage>
</organism>
<reference evidence="1 2" key="1">
    <citation type="submission" date="2021-09" db="EMBL/GenBank/DDBJ databases">
        <title>Whole genome sequence of Nocardioides sp. GBK3QG-3.</title>
        <authorList>
            <person name="Tuo L."/>
        </authorList>
    </citation>
    <scope>NUCLEOTIDE SEQUENCE [LARGE SCALE GENOMIC DNA]</scope>
    <source>
        <strain evidence="1 2">GBK3QG-3</strain>
    </source>
</reference>
<evidence type="ECO:0000313" key="2">
    <source>
        <dbReference type="Proteomes" id="UP000780875"/>
    </source>
</evidence>
<comment type="caution">
    <text evidence="1">The sequence shown here is derived from an EMBL/GenBank/DDBJ whole genome shotgun (WGS) entry which is preliminary data.</text>
</comment>
<accession>A0ABS7U7K1</accession>
<name>A0ABS7U7K1_9ACTN</name>
<proteinExistence type="predicted"/>
<evidence type="ECO:0000313" key="1">
    <source>
        <dbReference type="EMBL" id="MBZ5736860.1"/>
    </source>
</evidence>
<gene>
    <name evidence="1" type="ORF">K8U61_01705</name>
</gene>
<keyword evidence="2" id="KW-1185">Reference proteome</keyword>
<dbReference type="Proteomes" id="UP000780875">
    <property type="component" value="Unassembled WGS sequence"/>
</dbReference>